<keyword evidence="12" id="KW-0436">Ligase</keyword>
<evidence type="ECO:0000256" key="5">
    <source>
        <dbReference type="ARBA" id="ARBA00022840"/>
    </source>
</evidence>
<keyword evidence="6 8" id="KW-0315">Glutamine amidotransferase</keyword>
<dbReference type="InterPro" id="IPR006426">
    <property type="entry name" value="Asn_synth_AEB"/>
</dbReference>
<proteinExistence type="inferred from homology"/>
<dbReference type="InterPro" id="IPR014729">
    <property type="entry name" value="Rossmann-like_a/b/a_fold"/>
</dbReference>
<organism evidence="12 13">
    <name type="scientific">Beggiatoa leptomitoformis</name>
    <dbReference type="NCBI Taxonomy" id="288004"/>
    <lineage>
        <taxon>Bacteria</taxon>
        <taxon>Pseudomonadati</taxon>
        <taxon>Pseudomonadota</taxon>
        <taxon>Gammaproteobacteria</taxon>
        <taxon>Thiotrichales</taxon>
        <taxon>Thiotrichaceae</taxon>
        <taxon>Beggiatoa</taxon>
    </lineage>
</organism>
<dbReference type="InterPro" id="IPR033738">
    <property type="entry name" value="AsnB_N"/>
</dbReference>
<dbReference type="GO" id="GO:0005829">
    <property type="term" value="C:cytosol"/>
    <property type="evidence" value="ECO:0007669"/>
    <property type="project" value="TreeGrafter"/>
</dbReference>
<comment type="pathway">
    <text evidence="1">Amino-acid biosynthesis; L-asparagine biosynthesis; L-asparagine from L-aspartate (L-Gln route): step 1/1.</text>
</comment>
<dbReference type="PIRSF" id="PIRSF001589">
    <property type="entry name" value="Asn_synthetase_glu-h"/>
    <property type="match status" value="1"/>
</dbReference>
<feature type="binding site" evidence="9">
    <location>
        <position position="96"/>
    </location>
    <ligand>
        <name>L-glutamine</name>
        <dbReference type="ChEBI" id="CHEBI:58359"/>
    </ligand>
</feature>
<dbReference type="EMBL" id="CP018889">
    <property type="protein sequence ID" value="AUI69924.1"/>
    <property type="molecule type" value="Genomic_DNA"/>
</dbReference>
<dbReference type="SUPFAM" id="SSF52402">
    <property type="entry name" value="Adenine nucleotide alpha hydrolases-like"/>
    <property type="match status" value="1"/>
</dbReference>
<dbReference type="PANTHER" id="PTHR43284:SF1">
    <property type="entry name" value="ASPARAGINE SYNTHETASE"/>
    <property type="match status" value="1"/>
</dbReference>
<dbReference type="Pfam" id="PF13537">
    <property type="entry name" value="GATase_7"/>
    <property type="match status" value="1"/>
</dbReference>
<dbReference type="Pfam" id="PF00733">
    <property type="entry name" value="Asn_synthase"/>
    <property type="match status" value="1"/>
</dbReference>
<feature type="active site" description="For GATase activity" evidence="8">
    <location>
        <position position="2"/>
    </location>
</feature>
<dbReference type="CDD" id="cd00712">
    <property type="entry name" value="AsnB"/>
    <property type="match status" value="1"/>
</dbReference>
<feature type="domain" description="Glutamine amidotransferase type-2" evidence="11">
    <location>
        <begin position="2"/>
        <end position="209"/>
    </location>
</feature>
<gene>
    <name evidence="12" type="primary">asnB</name>
    <name evidence="12" type="ORF">BLE401_15280</name>
</gene>
<dbReference type="SUPFAM" id="SSF56235">
    <property type="entry name" value="N-terminal nucleophile aminohydrolases (Ntn hydrolases)"/>
    <property type="match status" value="1"/>
</dbReference>
<dbReference type="InterPro" id="IPR017932">
    <property type="entry name" value="GATase_2_dom"/>
</dbReference>
<dbReference type="GO" id="GO:0006529">
    <property type="term" value="P:asparagine biosynthetic process"/>
    <property type="evidence" value="ECO:0007669"/>
    <property type="project" value="UniProtKB-KW"/>
</dbReference>
<keyword evidence="8" id="KW-0028">Amino-acid biosynthesis</keyword>
<feature type="site" description="Important for beta-aspartyl-AMP intermediate formation" evidence="10">
    <location>
        <position position="365"/>
    </location>
</feature>
<dbReference type="Proteomes" id="UP000234271">
    <property type="component" value="Chromosome"/>
</dbReference>
<keyword evidence="4 9" id="KW-0547">Nucleotide-binding</keyword>
<dbReference type="PROSITE" id="PS51278">
    <property type="entry name" value="GATASE_TYPE_2"/>
    <property type="match status" value="1"/>
</dbReference>
<name>A0A2N9YHG2_9GAMM</name>
<dbReference type="CDD" id="cd01991">
    <property type="entry name" value="Asn_synthase_B_C"/>
    <property type="match status" value="1"/>
</dbReference>
<feature type="binding site" evidence="9">
    <location>
        <position position="290"/>
    </location>
    <ligand>
        <name>ATP</name>
        <dbReference type="ChEBI" id="CHEBI:30616"/>
    </ligand>
</feature>
<keyword evidence="5 9" id="KW-0067">ATP-binding</keyword>
<dbReference type="InterPro" id="IPR051786">
    <property type="entry name" value="ASN_synthetase/amidase"/>
</dbReference>
<dbReference type="Gene3D" id="3.40.50.620">
    <property type="entry name" value="HUPs"/>
    <property type="match status" value="1"/>
</dbReference>
<evidence type="ECO:0000256" key="8">
    <source>
        <dbReference type="PIRSR" id="PIRSR001589-1"/>
    </source>
</evidence>
<dbReference type="InterPro" id="IPR001962">
    <property type="entry name" value="Asn_synthase"/>
</dbReference>
<accession>A0A2N9YHG2</accession>
<keyword evidence="13" id="KW-1185">Reference proteome</keyword>
<evidence type="ECO:0000256" key="9">
    <source>
        <dbReference type="PIRSR" id="PIRSR001589-2"/>
    </source>
</evidence>
<evidence type="ECO:0000256" key="10">
    <source>
        <dbReference type="PIRSR" id="PIRSR001589-3"/>
    </source>
</evidence>
<dbReference type="OrthoDB" id="9763290at2"/>
<evidence type="ECO:0000259" key="11">
    <source>
        <dbReference type="PROSITE" id="PS51278"/>
    </source>
</evidence>
<dbReference type="PANTHER" id="PTHR43284">
    <property type="entry name" value="ASPARAGINE SYNTHETASE (GLUTAMINE-HYDROLYZING)"/>
    <property type="match status" value="1"/>
</dbReference>
<dbReference type="STRING" id="288004.AL038_09030"/>
<evidence type="ECO:0000256" key="7">
    <source>
        <dbReference type="ARBA" id="ARBA00048741"/>
    </source>
</evidence>
<evidence type="ECO:0000313" key="12">
    <source>
        <dbReference type="EMBL" id="AUI69924.1"/>
    </source>
</evidence>
<dbReference type="NCBIfam" id="TIGR01536">
    <property type="entry name" value="asn_synth_AEB"/>
    <property type="match status" value="1"/>
</dbReference>
<protein>
    <recommendedName>
        <fullName evidence="3">asparagine synthase (glutamine-hydrolyzing)</fullName>
        <ecNumber evidence="3">6.3.5.4</ecNumber>
    </recommendedName>
</protein>
<evidence type="ECO:0000256" key="3">
    <source>
        <dbReference type="ARBA" id="ARBA00012737"/>
    </source>
</evidence>
<evidence type="ECO:0000256" key="6">
    <source>
        <dbReference type="ARBA" id="ARBA00022962"/>
    </source>
</evidence>
<dbReference type="GO" id="GO:0005524">
    <property type="term" value="F:ATP binding"/>
    <property type="evidence" value="ECO:0007669"/>
    <property type="project" value="UniProtKB-KW"/>
</dbReference>
<dbReference type="AlphaFoldDB" id="A0A2N9YHG2"/>
<dbReference type="KEGG" id="blep:AL038_09030"/>
<evidence type="ECO:0000313" key="13">
    <source>
        <dbReference type="Proteomes" id="UP000234271"/>
    </source>
</evidence>
<dbReference type="InterPro" id="IPR029055">
    <property type="entry name" value="Ntn_hydrolases_N"/>
</dbReference>
<keyword evidence="8" id="KW-0061">Asparagine biosynthesis</keyword>
<dbReference type="Gene3D" id="3.60.20.10">
    <property type="entry name" value="Glutamine Phosphoribosylpyrophosphate, subunit 1, domain 1"/>
    <property type="match status" value="1"/>
</dbReference>
<dbReference type="RefSeq" id="WP_062152034.1">
    <property type="nucleotide sequence ID" value="NZ_CP012373.2"/>
</dbReference>
<dbReference type="EC" id="6.3.5.4" evidence="3"/>
<dbReference type="GO" id="GO:0004066">
    <property type="term" value="F:asparagine synthase (glutamine-hydrolyzing) activity"/>
    <property type="evidence" value="ECO:0007669"/>
    <property type="project" value="UniProtKB-EC"/>
</dbReference>
<evidence type="ECO:0000256" key="2">
    <source>
        <dbReference type="ARBA" id="ARBA00005752"/>
    </source>
</evidence>
<evidence type="ECO:0000256" key="4">
    <source>
        <dbReference type="ARBA" id="ARBA00022741"/>
    </source>
</evidence>
<comment type="similarity">
    <text evidence="2">Belongs to the asparagine synthetase family.</text>
</comment>
<sequence>MCGIAGFIGTGTIADLRSLTHRLQHRGPDAEGLWHEQTVFLGHRRLAIVDLSGGQQPMLTSDKDLVIVFNGEIYNHIALRQQLQCKGHVFVTDHSDTEVLLHGYREWGTELPNKLNGMWSFVLYDRKQQVIFCSRDRFGEKPFFYTCQKDLFVFASELQAITAHPAVTPTLFPLALQKYFAYGYIPAPHTLYKNIYKLPAGHSLIYNLQTQHCNIQKYWDFVLEPFTTIPSNPDIVWAEQLRELLDNAVKIRLMADVPLGIFLSGGVDSSAVAAFARRHVDRDKLNTFSIGFTEADFDESKYAQQVASYLGTQHHLDVLSLDKAQTLLPSIIDKLDEPMGDSSLLPTYLLCRFARQTVTVALGGDGSDELFAGYDPFRALRWATLYQKFIPKPLHQGIRLLFARLPVSHRNMSVDFKIKRTLRGLSYPPSLWSPVWMATLDPQELNDLFQEPIDLENLYSEAIIQWDACQQDNLVDKTLQFYTKLYLQDDILVKLDRASMMVSLEGRCPFLDIDLVNFIRQIPSDYKFRHGQTKYLLKKALEGILPNEILYRSKKGFGVPIGKWLAQGKLTIPTTFPLLHSPFIQEKIHEHRCNTVDNRAFLWNLSLLSRWSESKSF</sequence>
<comment type="catalytic activity">
    <reaction evidence="7">
        <text>L-aspartate + L-glutamine + ATP + H2O = L-asparagine + L-glutamate + AMP + diphosphate + H(+)</text>
        <dbReference type="Rhea" id="RHEA:12228"/>
        <dbReference type="ChEBI" id="CHEBI:15377"/>
        <dbReference type="ChEBI" id="CHEBI:15378"/>
        <dbReference type="ChEBI" id="CHEBI:29985"/>
        <dbReference type="ChEBI" id="CHEBI:29991"/>
        <dbReference type="ChEBI" id="CHEBI:30616"/>
        <dbReference type="ChEBI" id="CHEBI:33019"/>
        <dbReference type="ChEBI" id="CHEBI:58048"/>
        <dbReference type="ChEBI" id="CHEBI:58359"/>
        <dbReference type="ChEBI" id="CHEBI:456215"/>
        <dbReference type="EC" id="6.3.5.4"/>
    </reaction>
</comment>
<reference evidence="13" key="1">
    <citation type="submission" date="2016-12" db="EMBL/GenBank/DDBJ databases">
        <title>Complete Genome Sequence of Beggiatoa leptomitiformis D-401.</title>
        <authorList>
            <person name="Fomenkov A."/>
            <person name="Vincze T."/>
            <person name="Grabovich M."/>
            <person name="Anton B.P."/>
            <person name="Dubinina G."/>
            <person name="Orlova M."/>
            <person name="Belousova E."/>
            <person name="Roberts R.J."/>
        </authorList>
    </citation>
    <scope>NUCLEOTIDE SEQUENCE [LARGE SCALE GENOMIC DNA]</scope>
    <source>
        <strain evidence="13">D-401</strain>
    </source>
</reference>
<evidence type="ECO:0000256" key="1">
    <source>
        <dbReference type="ARBA" id="ARBA00005187"/>
    </source>
</evidence>